<evidence type="ECO:0000256" key="1">
    <source>
        <dbReference type="SAM" id="MobiDB-lite"/>
    </source>
</evidence>
<organism evidence="2 3">
    <name type="scientific">Chlamydomonas reinhardtii</name>
    <name type="common">Chlamydomonas smithii</name>
    <dbReference type="NCBI Taxonomy" id="3055"/>
    <lineage>
        <taxon>Eukaryota</taxon>
        <taxon>Viridiplantae</taxon>
        <taxon>Chlorophyta</taxon>
        <taxon>core chlorophytes</taxon>
        <taxon>Chlorophyceae</taxon>
        <taxon>CS clade</taxon>
        <taxon>Chlamydomonadales</taxon>
        <taxon>Chlamydomonadaceae</taxon>
        <taxon>Chlamydomonas</taxon>
    </lineage>
</organism>
<feature type="region of interest" description="Disordered" evidence="1">
    <location>
        <begin position="49"/>
        <end position="115"/>
    </location>
</feature>
<accession>A0A2K3DLP5</accession>
<dbReference type="Gramene" id="PNW81443">
    <property type="protein sequence ID" value="PNW81443"/>
    <property type="gene ID" value="CHLRE_07g356316v5"/>
</dbReference>
<gene>
    <name evidence="2" type="ORF">CHLRE_07g356316v5</name>
</gene>
<dbReference type="RefSeq" id="XP_042923230.1">
    <property type="nucleotide sequence ID" value="XM_043064662.1"/>
</dbReference>
<dbReference type="KEGG" id="cre:CHLRE_07g356316v5"/>
<feature type="compositionally biased region" description="Low complexity" evidence="1">
    <location>
        <begin position="51"/>
        <end position="60"/>
    </location>
</feature>
<dbReference type="Proteomes" id="UP000006906">
    <property type="component" value="Chromosome 7"/>
</dbReference>
<dbReference type="AlphaFoldDB" id="A0A2K3DLP5"/>
<dbReference type="EMBL" id="CM008968">
    <property type="protein sequence ID" value="PNW81443.1"/>
    <property type="molecule type" value="Genomic_DNA"/>
</dbReference>
<evidence type="ECO:0000313" key="3">
    <source>
        <dbReference type="Proteomes" id="UP000006906"/>
    </source>
</evidence>
<protein>
    <submittedName>
        <fullName evidence="2">Uncharacterized protein</fullName>
    </submittedName>
</protein>
<feature type="compositionally biased region" description="Basic and acidic residues" evidence="1">
    <location>
        <begin position="106"/>
        <end position="115"/>
    </location>
</feature>
<sequence length="115" mass="13270">MAYNFCNIRSGPRRQLCDEHASRGLVERGLRPCAVAAATAVVVKGLAPVPHQQQQQQQRRQQQRQRRQQQQRQHQEQQRHRAQGLHLPGGRRRDGPYGNHVLSHGIRGEGRHRAR</sequence>
<name>A0A2K3DLP5_CHLRE</name>
<reference evidence="2 3" key="1">
    <citation type="journal article" date="2007" name="Science">
        <title>The Chlamydomonas genome reveals the evolution of key animal and plant functions.</title>
        <authorList>
            <person name="Merchant S.S."/>
            <person name="Prochnik S.E."/>
            <person name="Vallon O."/>
            <person name="Harris E.H."/>
            <person name="Karpowicz S.J."/>
            <person name="Witman G.B."/>
            <person name="Terry A."/>
            <person name="Salamov A."/>
            <person name="Fritz-Laylin L.K."/>
            <person name="Marechal-Drouard L."/>
            <person name="Marshall W.F."/>
            <person name="Qu L.H."/>
            <person name="Nelson D.R."/>
            <person name="Sanderfoot A.A."/>
            <person name="Spalding M.H."/>
            <person name="Kapitonov V.V."/>
            <person name="Ren Q."/>
            <person name="Ferris P."/>
            <person name="Lindquist E."/>
            <person name="Shapiro H."/>
            <person name="Lucas S.M."/>
            <person name="Grimwood J."/>
            <person name="Schmutz J."/>
            <person name="Cardol P."/>
            <person name="Cerutti H."/>
            <person name="Chanfreau G."/>
            <person name="Chen C.L."/>
            <person name="Cognat V."/>
            <person name="Croft M.T."/>
            <person name="Dent R."/>
            <person name="Dutcher S."/>
            <person name="Fernandez E."/>
            <person name="Fukuzawa H."/>
            <person name="Gonzalez-Ballester D."/>
            <person name="Gonzalez-Halphen D."/>
            <person name="Hallmann A."/>
            <person name="Hanikenne M."/>
            <person name="Hippler M."/>
            <person name="Inwood W."/>
            <person name="Jabbari K."/>
            <person name="Kalanon M."/>
            <person name="Kuras R."/>
            <person name="Lefebvre P.A."/>
            <person name="Lemaire S.D."/>
            <person name="Lobanov A.V."/>
            <person name="Lohr M."/>
            <person name="Manuell A."/>
            <person name="Meier I."/>
            <person name="Mets L."/>
            <person name="Mittag M."/>
            <person name="Mittelmeier T."/>
            <person name="Moroney J.V."/>
            <person name="Moseley J."/>
            <person name="Napoli C."/>
            <person name="Nedelcu A.M."/>
            <person name="Niyogi K."/>
            <person name="Novoselov S.V."/>
            <person name="Paulsen I.T."/>
            <person name="Pazour G."/>
            <person name="Purton S."/>
            <person name="Ral J.P."/>
            <person name="Riano-Pachon D.M."/>
            <person name="Riekhof W."/>
            <person name="Rymarquis L."/>
            <person name="Schroda M."/>
            <person name="Stern D."/>
            <person name="Umen J."/>
            <person name="Willows R."/>
            <person name="Wilson N."/>
            <person name="Zimmer S.L."/>
            <person name="Allmer J."/>
            <person name="Balk J."/>
            <person name="Bisova K."/>
            <person name="Chen C.J."/>
            <person name="Elias M."/>
            <person name="Gendler K."/>
            <person name="Hauser C."/>
            <person name="Lamb M.R."/>
            <person name="Ledford H."/>
            <person name="Long J.C."/>
            <person name="Minagawa J."/>
            <person name="Page M.D."/>
            <person name="Pan J."/>
            <person name="Pootakham W."/>
            <person name="Roje S."/>
            <person name="Rose A."/>
            <person name="Stahlberg E."/>
            <person name="Terauchi A.M."/>
            <person name="Yang P."/>
            <person name="Ball S."/>
            <person name="Bowler C."/>
            <person name="Dieckmann C.L."/>
            <person name="Gladyshev V.N."/>
            <person name="Green P."/>
            <person name="Jorgensen R."/>
            <person name="Mayfield S."/>
            <person name="Mueller-Roeber B."/>
            <person name="Rajamani S."/>
            <person name="Sayre R.T."/>
            <person name="Brokstein P."/>
            <person name="Dubchak I."/>
            <person name="Goodstein D."/>
            <person name="Hornick L."/>
            <person name="Huang Y.W."/>
            <person name="Jhaveri J."/>
            <person name="Luo Y."/>
            <person name="Martinez D."/>
            <person name="Ngau W.C."/>
            <person name="Otillar B."/>
            <person name="Poliakov A."/>
            <person name="Porter A."/>
            <person name="Szajkowski L."/>
            <person name="Werner G."/>
            <person name="Zhou K."/>
            <person name="Grigoriev I.V."/>
            <person name="Rokhsar D.S."/>
            <person name="Grossman A.R."/>
        </authorList>
    </citation>
    <scope>NUCLEOTIDE SEQUENCE [LARGE SCALE GENOMIC DNA]</scope>
    <source>
        <strain evidence="3">CC-503</strain>
    </source>
</reference>
<proteinExistence type="predicted"/>
<dbReference type="InParanoid" id="A0A2K3DLP5"/>
<evidence type="ECO:0000313" key="2">
    <source>
        <dbReference type="EMBL" id="PNW81443.1"/>
    </source>
</evidence>
<dbReference type="GeneID" id="66054241"/>
<keyword evidence="3" id="KW-1185">Reference proteome</keyword>